<accession>A0A6M3J7D5</accession>
<sequence length="293" mass="31091">MATGYTTTDALADSIPSWISSARVVRLHEGVMSQLVSKPPSPAEGQGIDWSEVSIANLTAQSITETTDLDQNPQQLSDTILSITPTMAGIHVLITDRTYARISKNASKLLGGQAEKALIKKIDVDGLTVLDGATTSLCGAGVTLHSGYVRASSNRITSNPTEPGGEPIYGVLHGYQIKDIEDEIVAGVGTYPIADGMTARVFTDGLQGRIGKVQIVEDGNITIDGEDDAKGGVFYKEAIVLIQELLPKVEAKRQPNLGGGATSMYHSTIYAYGERSAGNWLYEIYSDATAPTS</sequence>
<proteinExistence type="predicted"/>
<dbReference type="EMBL" id="MT141545">
    <property type="protein sequence ID" value="QJA65826.1"/>
    <property type="molecule type" value="Genomic_DNA"/>
</dbReference>
<organism evidence="1">
    <name type="scientific">viral metagenome</name>
    <dbReference type="NCBI Taxonomy" id="1070528"/>
    <lineage>
        <taxon>unclassified sequences</taxon>
        <taxon>metagenomes</taxon>
        <taxon>organismal metagenomes</taxon>
    </lineage>
</organism>
<evidence type="ECO:0000313" key="2">
    <source>
        <dbReference type="EMBL" id="QJH98303.1"/>
    </source>
</evidence>
<protein>
    <submittedName>
        <fullName evidence="1">Putative capsid protein</fullName>
    </submittedName>
</protein>
<dbReference type="AlphaFoldDB" id="A0A6M3J7D5"/>
<name>A0A6M3J7D5_9ZZZZ</name>
<gene>
    <name evidence="1" type="ORF">MM415B00372_0017</name>
    <name evidence="2" type="ORF">TM448B01265_0003</name>
</gene>
<dbReference type="EMBL" id="MT144726">
    <property type="protein sequence ID" value="QJH98303.1"/>
    <property type="molecule type" value="Genomic_DNA"/>
</dbReference>
<reference evidence="1" key="1">
    <citation type="submission" date="2020-03" db="EMBL/GenBank/DDBJ databases">
        <title>The deep terrestrial virosphere.</title>
        <authorList>
            <person name="Holmfeldt K."/>
            <person name="Nilsson E."/>
            <person name="Simone D."/>
            <person name="Lopez-Fernandez M."/>
            <person name="Wu X."/>
            <person name="de Brujin I."/>
            <person name="Lundin D."/>
            <person name="Andersson A."/>
            <person name="Bertilsson S."/>
            <person name="Dopson M."/>
        </authorList>
    </citation>
    <scope>NUCLEOTIDE SEQUENCE</scope>
    <source>
        <strain evidence="1">MM415B00372</strain>
        <strain evidence="2">TM448B01265</strain>
    </source>
</reference>
<evidence type="ECO:0000313" key="1">
    <source>
        <dbReference type="EMBL" id="QJA65826.1"/>
    </source>
</evidence>